<feature type="signal peptide" evidence="1">
    <location>
        <begin position="1"/>
        <end position="24"/>
    </location>
</feature>
<feature type="chain" id="PRO_5018659267" evidence="1">
    <location>
        <begin position="25"/>
        <end position="555"/>
    </location>
</feature>
<dbReference type="EMBL" id="RXOF01000001">
    <property type="protein sequence ID" value="RTQ53354.1"/>
    <property type="molecule type" value="Genomic_DNA"/>
</dbReference>
<feature type="domain" description="Amidase" evidence="2">
    <location>
        <begin position="138"/>
        <end position="491"/>
    </location>
</feature>
<sequence length="555" mass="60258">MKPPFSLLLGGAACFALGALSMRAADAPAPVTGPMLRAAQQLLGLQFTDAQLDSARRDVEGNRKDFEANRRVPLPNSVAPATVFNPVPSTWQPAAAAGNDKLPELAKVTLPANREELAFYSVRQLGELLRTRQISSEDLTRFFLARLRRYDAKLLCVTSLTEELALQQARAADAEIRRGRYRGPLHGIPYGLKDLFSVKGYKTTWGSVPYKDQVLDEDAAVAVRLREAGAVLCAKLTLGELAMGDVWYGGRTRTPWNLTKGSSGSSAGSAAAVAAGLLPFAIGTETLGSIVSPSTACGVTGLRPSFGRVSRAGAMALSWTMDKVGPLARSAEDCALVFDALVGPDRRDPATLLVPADFRYAFDVDVRKLRIGYLKADFERQYPNKANDEATLAALRKLGVELVPLELPPLPASDITYLLVAEGAAAFDELTRSGRDQLMVNQDRNAWPNTFRSSRFIPAVEYIQAQRYRTLLIEEMARRLQGLDGYMAPSFGRNLVLTNLTGHPAVAVPNGFTPEGLPQTITFMGALFEEGKLLALVKAYQDATDFDEKHPPLNF</sequence>
<dbReference type="Pfam" id="PF01425">
    <property type="entry name" value="Amidase"/>
    <property type="match status" value="1"/>
</dbReference>
<dbReference type="GO" id="GO:0050567">
    <property type="term" value="F:glutaminyl-tRNA synthase (glutamine-hydrolyzing) activity"/>
    <property type="evidence" value="ECO:0007669"/>
    <property type="project" value="TreeGrafter"/>
</dbReference>
<organism evidence="3 4">
    <name type="scientific">Hymenobacter gummosus</name>
    <dbReference type="NCBI Taxonomy" id="1776032"/>
    <lineage>
        <taxon>Bacteria</taxon>
        <taxon>Pseudomonadati</taxon>
        <taxon>Bacteroidota</taxon>
        <taxon>Cytophagia</taxon>
        <taxon>Cytophagales</taxon>
        <taxon>Hymenobacteraceae</taxon>
        <taxon>Hymenobacter</taxon>
    </lineage>
</organism>
<reference evidence="3 4" key="1">
    <citation type="submission" date="2018-12" db="EMBL/GenBank/DDBJ databases">
        <title>Hymenobacter gummosus sp. nov., isolated from a spring.</title>
        <authorList>
            <person name="Nie L."/>
        </authorList>
    </citation>
    <scope>NUCLEOTIDE SEQUENCE [LARGE SCALE GENOMIC DNA]</scope>
    <source>
        <strain evidence="3 4">KCTC 52166</strain>
    </source>
</reference>
<dbReference type="AlphaFoldDB" id="A0A3S0JDG5"/>
<dbReference type="Gene3D" id="3.90.1300.10">
    <property type="entry name" value="Amidase signature (AS) domain"/>
    <property type="match status" value="1"/>
</dbReference>
<name>A0A3S0JDG5_9BACT</name>
<evidence type="ECO:0000313" key="4">
    <source>
        <dbReference type="Proteomes" id="UP000282184"/>
    </source>
</evidence>
<dbReference type="InterPro" id="IPR023631">
    <property type="entry name" value="Amidase_dom"/>
</dbReference>
<keyword evidence="1" id="KW-0732">Signal</keyword>
<dbReference type="OrthoDB" id="9811471at2"/>
<evidence type="ECO:0000313" key="3">
    <source>
        <dbReference type="EMBL" id="RTQ53354.1"/>
    </source>
</evidence>
<dbReference type="PANTHER" id="PTHR11895:SF73">
    <property type="entry name" value="AMIDASE FAMILY PROTEIN"/>
    <property type="match status" value="1"/>
</dbReference>
<dbReference type="InterPro" id="IPR036928">
    <property type="entry name" value="AS_sf"/>
</dbReference>
<protein>
    <submittedName>
        <fullName evidence="3">Amidase</fullName>
    </submittedName>
</protein>
<evidence type="ECO:0000259" key="2">
    <source>
        <dbReference type="Pfam" id="PF01425"/>
    </source>
</evidence>
<comment type="caution">
    <text evidence="3">The sequence shown here is derived from an EMBL/GenBank/DDBJ whole genome shotgun (WGS) entry which is preliminary data.</text>
</comment>
<dbReference type="RefSeq" id="WP_126691281.1">
    <property type="nucleotide sequence ID" value="NZ_RXOF01000001.1"/>
</dbReference>
<dbReference type="PANTHER" id="PTHR11895">
    <property type="entry name" value="TRANSAMIDASE"/>
    <property type="match status" value="1"/>
</dbReference>
<dbReference type="Proteomes" id="UP000282184">
    <property type="component" value="Unassembled WGS sequence"/>
</dbReference>
<dbReference type="InterPro" id="IPR000120">
    <property type="entry name" value="Amidase"/>
</dbReference>
<keyword evidence="4" id="KW-1185">Reference proteome</keyword>
<gene>
    <name evidence="3" type="ORF">EJV47_01030</name>
</gene>
<proteinExistence type="predicted"/>
<evidence type="ECO:0000256" key="1">
    <source>
        <dbReference type="SAM" id="SignalP"/>
    </source>
</evidence>
<accession>A0A3S0JDG5</accession>
<dbReference type="SUPFAM" id="SSF75304">
    <property type="entry name" value="Amidase signature (AS) enzymes"/>
    <property type="match status" value="1"/>
</dbReference>